<dbReference type="GO" id="GO:0051301">
    <property type="term" value="P:cell division"/>
    <property type="evidence" value="ECO:0007669"/>
    <property type="project" value="UniProtKB-KW"/>
</dbReference>
<dbReference type="PANTHER" id="PTHR47755:SF1">
    <property type="entry name" value="CELL DIVISION PROTEIN FTSX"/>
    <property type="match status" value="1"/>
</dbReference>
<feature type="domain" description="FtsX extracellular" evidence="15">
    <location>
        <begin position="56"/>
        <end position="162"/>
    </location>
</feature>
<evidence type="ECO:0000256" key="3">
    <source>
        <dbReference type="ARBA" id="ARBA00007379"/>
    </source>
</evidence>
<comment type="subcellular location">
    <subcellularLocation>
        <location evidence="2">Cell membrane</location>
        <topology evidence="2">Multi-pass membrane protein</topology>
    </subcellularLocation>
</comment>
<dbReference type="InterPro" id="IPR040690">
    <property type="entry name" value="FtsX_ECD"/>
</dbReference>
<dbReference type="Pfam" id="PF18075">
    <property type="entry name" value="FtsX_ECD"/>
    <property type="match status" value="1"/>
</dbReference>
<evidence type="ECO:0000256" key="4">
    <source>
        <dbReference type="ARBA" id="ARBA00011160"/>
    </source>
</evidence>
<evidence type="ECO:0000259" key="15">
    <source>
        <dbReference type="Pfam" id="PF18075"/>
    </source>
</evidence>
<name>A0A3M2IT25_9CELL</name>
<dbReference type="InterPro" id="IPR003838">
    <property type="entry name" value="ABC3_permease_C"/>
</dbReference>
<evidence type="ECO:0000256" key="6">
    <source>
        <dbReference type="ARBA" id="ARBA00022475"/>
    </source>
</evidence>
<dbReference type="AlphaFoldDB" id="A0A3M2IT25"/>
<evidence type="ECO:0000256" key="9">
    <source>
        <dbReference type="ARBA" id="ARBA00022989"/>
    </source>
</evidence>
<dbReference type="EMBL" id="RFFI01000113">
    <property type="protein sequence ID" value="RMI05082.1"/>
    <property type="molecule type" value="Genomic_DNA"/>
</dbReference>
<keyword evidence="7 12" id="KW-0132">Cell division</keyword>
<keyword evidence="11 12" id="KW-0131">Cell cycle</keyword>
<dbReference type="InterPro" id="IPR047929">
    <property type="entry name" value="FtsX_actino"/>
</dbReference>
<evidence type="ECO:0000313" key="17">
    <source>
        <dbReference type="Proteomes" id="UP000269289"/>
    </source>
</evidence>
<evidence type="ECO:0000256" key="5">
    <source>
        <dbReference type="ARBA" id="ARBA00021907"/>
    </source>
</evidence>
<dbReference type="InterPro" id="IPR004513">
    <property type="entry name" value="FtsX"/>
</dbReference>
<dbReference type="PIRSF" id="PIRSF003097">
    <property type="entry name" value="FtsX"/>
    <property type="match status" value="1"/>
</dbReference>
<dbReference type="PANTHER" id="PTHR47755">
    <property type="entry name" value="CELL DIVISION PROTEIN FTSX"/>
    <property type="match status" value="1"/>
</dbReference>
<proteinExistence type="inferred from homology"/>
<evidence type="ECO:0000256" key="11">
    <source>
        <dbReference type="ARBA" id="ARBA00023306"/>
    </source>
</evidence>
<evidence type="ECO:0000256" key="10">
    <source>
        <dbReference type="ARBA" id="ARBA00023136"/>
    </source>
</evidence>
<organism evidence="16 17">
    <name type="scientific">Cellulomonas triticagri</name>
    <dbReference type="NCBI Taxonomy" id="2483352"/>
    <lineage>
        <taxon>Bacteria</taxon>
        <taxon>Bacillati</taxon>
        <taxon>Actinomycetota</taxon>
        <taxon>Actinomycetes</taxon>
        <taxon>Micrococcales</taxon>
        <taxon>Cellulomonadaceae</taxon>
        <taxon>Cellulomonas</taxon>
    </lineage>
</organism>
<evidence type="ECO:0000256" key="8">
    <source>
        <dbReference type="ARBA" id="ARBA00022692"/>
    </source>
</evidence>
<keyword evidence="6 12" id="KW-1003">Cell membrane</keyword>
<comment type="caution">
    <text evidence="16">The sequence shown here is derived from an EMBL/GenBank/DDBJ whole genome shotgun (WGS) entry which is preliminary data.</text>
</comment>
<dbReference type="OrthoDB" id="9812531at2"/>
<dbReference type="Pfam" id="PF02687">
    <property type="entry name" value="FtsX"/>
    <property type="match status" value="1"/>
</dbReference>
<dbReference type="Gene3D" id="3.30.70.3040">
    <property type="match status" value="1"/>
</dbReference>
<evidence type="ECO:0000259" key="14">
    <source>
        <dbReference type="Pfam" id="PF02687"/>
    </source>
</evidence>
<evidence type="ECO:0000256" key="12">
    <source>
        <dbReference type="PIRNR" id="PIRNR003097"/>
    </source>
</evidence>
<evidence type="ECO:0000256" key="1">
    <source>
        <dbReference type="ARBA" id="ARBA00003552"/>
    </source>
</evidence>
<evidence type="ECO:0000256" key="2">
    <source>
        <dbReference type="ARBA" id="ARBA00004651"/>
    </source>
</evidence>
<reference evidence="16 17" key="1">
    <citation type="submission" date="2018-10" db="EMBL/GenBank/DDBJ databases">
        <title>Isolation, diversity and antifungal activity of actinobacteria from wheat.</title>
        <authorList>
            <person name="Han C."/>
        </authorList>
    </citation>
    <scope>NUCLEOTIDE SEQUENCE [LARGE SCALE GENOMIC DNA]</scope>
    <source>
        <strain evidence="16 17">NEAU-YY56</strain>
    </source>
</reference>
<protein>
    <recommendedName>
        <fullName evidence="5 12">Cell division protein FtsX</fullName>
    </recommendedName>
</protein>
<accession>A0A3M2IT25</accession>
<evidence type="ECO:0000256" key="13">
    <source>
        <dbReference type="SAM" id="Phobius"/>
    </source>
</evidence>
<feature type="transmembrane region" description="Helical" evidence="13">
    <location>
        <begin position="224"/>
        <end position="251"/>
    </location>
</feature>
<dbReference type="GO" id="GO:0005886">
    <property type="term" value="C:plasma membrane"/>
    <property type="evidence" value="ECO:0007669"/>
    <property type="project" value="UniProtKB-SubCell"/>
</dbReference>
<dbReference type="RefSeq" id="WP_122150762.1">
    <property type="nucleotide sequence ID" value="NZ_RFFI01000113.1"/>
</dbReference>
<evidence type="ECO:0000313" key="16">
    <source>
        <dbReference type="EMBL" id="RMI05082.1"/>
    </source>
</evidence>
<keyword evidence="10 12" id="KW-0472">Membrane</keyword>
<comment type="similarity">
    <text evidence="3 12">Belongs to the ABC-4 integral membrane protein family. FtsX subfamily.</text>
</comment>
<keyword evidence="17" id="KW-1185">Reference proteome</keyword>
<sequence>MRLQFILSEIGIGLRRNLSMTISVVLVTFVSLTFVGAAALLQLQIVKMQDDWYDKVEVAVYLCPAGESSAPTCAGGEVTDEQKDAIMAALDAPDVAPYVEEVFEESKEQAFETFQRQFEGQFWAQVTTVDDMNESLRIKLSDPEQFEVVADVLQGRQGVERVQDQRDLYNSLFRVLNSATLLSLGLAGVMLLAAVLLITTTIRLSALSRRRETGIMRMVGASNLFIQLPFMLEGAIAATIGAVLSVAGLWAGTRYLITDWLGGQVAWIPYVTTNEVWQVAPFLVGAAILLAAISSLVTLSRYTKV</sequence>
<dbReference type="Proteomes" id="UP000269289">
    <property type="component" value="Unassembled WGS sequence"/>
</dbReference>
<feature type="domain" description="ABC3 transporter permease C-terminal" evidence="14">
    <location>
        <begin position="186"/>
        <end position="304"/>
    </location>
</feature>
<keyword evidence="9 13" id="KW-1133">Transmembrane helix</keyword>
<comment type="function">
    <text evidence="1">Part of the ABC transporter FtsEX involved in cellular division.</text>
</comment>
<gene>
    <name evidence="16" type="ORF">EBM89_16610</name>
</gene>
<feature type="transmembrane region" description="Helical" evidence="13">
    <location>
        <begin position="181"/>
        <end position="204"/>
    </location>
</feature>
<feature type="transmembrane region" description="Helical" evidence="13">
    <location>
        <begin position="21"/>
        <end position="45"/>
    </location>
</feature>
<comment type="subunit">
    <text evidence="4">Forms a membrane-associated complex with FtsE.</text>
</comment>
<feature type="transmembrane region" description="Helical" evidence="13">
    <location>
        <begin position="279"/>
        <end position="299"/>
    </location>
</feature>
<keyword evidence="8 13" id="KW-0812">Transmembrane</keyword>
<dbReference type="NCBIfam" id="NF038346">
    <property type="entry name" value="FtsX_actino"/>
    <property type="match status" value="1"/>
</dbReference>
<evidence type="ECO:0000256" key="7">
    <source>
        <dbReference type="ARBA" id="ARBA00022618"/>
    </source>
</evidence>